<keyword evidence="1" id="KW-0732">Signal</keyword>
<sequence length="367" mass="39715">MRQYHLTAWLCLLCAGLMFSEAGAQEDFNFPGKDRKLDPVVPKFEEPAPTFIKSAQAGFAFLALPTDARSAALSGAGVGMTGSASGIFTNPATLAFFNGREAFFTHVNWIVETKNDVGGMAVKIPGHGTVGVGFQTFDAGTFNRTAVDPNPASPGYRDLGTFKTSNYALSFAYGFKITDRFSVGGAAKLAHQDLGAGDVFVGGQKQTVNNSKNALGVDLGTYFNTGFRNTVMAMSVQNFGAELRYQQEQFELPRSIRLGILFDLVSLWGRTPAPHHLDLAVDVSNPIDFDERALLGLEYTFQKAGGPFGVSLRGGYKTNHDTEDFSGGGGVRFRTESGKGVRLDYAFKHFDRKFFDSVHVLTGAVDF</sequence>
<dbReference type="NCBIfam" id="NF033709">
    <property type="entry name" value="PorV_fam"/>
    <property type="match status" value="1"/>
</dbReference>
<evidence type="ECO:0000313" key="3">
    <source>
        <dbReference type="Proteomes" id="UP000178606"/>
    </source>
</evidence>
<dbReference type="SUPFAM" id="SSF56935">
    <property type="entry name" value="Porins"/>
    <property type="match status" value="1"/>
</dbReference>
<dbReference type="Gene3D" id="2.40.160.60">
    <property type="entry name" value="Outer membrane protein transport protein (OMPP1/FadL/TodX)"/>
    <property type="match status" value="1"/>
</dbReference>
<comment type="caution">
    <text evidence="2">The sequence shown here is derived from an EMBL/GenBank/DDBJ whole genome shotgun (WGS) entry which is preliminary data.</text>
</comment>
<feature type="chain" id="PRO_5009523503" description="PorV/PorQ family protein" evidence="1">
    <location>
        <begin position="25"/>
        <end position="367"/>
    </location>
</feature>
<evidence type="ECO:0008006" key="4">
    <source>
        <dbReference type="Google" id="ProtNLM"/>
    </source>
</evidence>
<gene>
    <name evidence="2" type="ORF">A3F84_17715</name>
</gene>
<feature type="signal peptide" evidence="1">
    <location>
        <begin position="1"/>
        <end position="24"/>
    </location>
</feature>
<evidence type="ECO:0000256" key="1">
    <source>
        <dbReference type="SAM" id="SignalP"/>
    </source>
</evidence>
<dbReference type="Proteomes" id="UP000178606">
    <property type="component" value="Unassembled WGS sequence"/>
</dbReference>
<reference evidence="2 3" key="1">
    <citation type="journal article" date="2016" name="Nat. Commun.">
        <title>Thousands of microbial genomes shed light on interconnected biogeochemical processes in an aquifer system.</title>
        <authorList>
            <person name="Anantharaman K."/>
            <person name="Brown C.T."/>
            <person name="Hug L.A."/>
            <person name="Sharon I."/>
            <person name="Castelle C.J."/>
            <person name="Probst A.J."/>
            <person name="Thomas B.C."/>
            <person name="Singh A."/>
            <person name="Wilkins M.J."/>
            <person name="Karaoz U."/>
            <person name="Brodie E.L."/>
            <person name="Williams K.H."/>
            <person name="Hubbard S.S."/>
            <person name="Banfield J.F."/>
        </authorList>
    </citation>
    <scope>NUCLEOTIDE SEQUENCE [LARGE SCALE GENOMIC DNA]</scope>
    <source>
        <strain evidence="3">RIFCSPLOWO2_12_FULL_64_10</strain>
    </source>
</reference>
<accession>A0A1F6CQZ0</accession>
<organism evidence="2 3">
    <name type="scientific">Handelsmanbacteria sp. (strain RIFCSPLOWO2_12_FULL_64_10)</name>
    <dbReference type="NCBI Taxonomy" id="1817868"/>
    <lineage>
        <taxon>Bacteria</taxon>
        <taxon>Candidatus Handelsmaniibacteriota</taxon>
    </lineage>
</organism>
<protein>
    <recommendedName>
        <fullName evidence="4">PorV/PorQ family protein</fullName>
    </recommendedName>
</protein>
<evidence type="ECO:0000313" key="2">
    <source>
        <dbReference type="EMBL" id="OGG51555.1"/>
    </source>
</evidence>
<name>A0A1F6CQZ0_HANXR</name>
<proteinExistence type="predicted"/>
<dbReference type="EMBL" id="MFKF01000179">
    <property type="protein sequence ID" value="OGG51555.1"/>
    <property type="molecule type" value="Genomic_DNA"/>
</dbReference>
<dbReference type="AlphaFoldDB" id="A0A1F6CQZ0"/>